<proteinExistence type="predicted"/>
<keyword evidence="1" id="KW-1133">Transmembrane helix</keyword>
<feature type="transmembrane region" description="Helical" evidence="1">
    <location>
        <begin position="65"/>
        <end position="84"/>
    </location>
</feature>
<feature type="transmembrane region" description="Helical" evidence="1">
    <location>
        <begin position="96"/>
        <end position="116"/>
    </location>
</feature>
<comment type="caution">
    <text evidence="2">The sequence shown here is derived from an EMBL/GenBank/DDBJ whole genome shotgun (WGS) entry which is preliminary data.</text>
</comment>
<evidence type="ECO:0000256" key="1">
    <source>
        <dbReference type="SAM" id="Phobius"/>
    </source>
</evidence>
<evidence type="ECO:0000313" key="3">
    <source>
        <dbReference type="Proteomes" id="UP000556026"/>
    </source>
</evidence>
<organism evidence="2 3">
    <name type="scientific">Geomonas silvestris</name>
    <dbReference type="NCBI Taxonomy" id="2740184"/>
    <lineage>
        <taxon>Bacteria</taxon>
        <taxon>Pseudomonadati</taxon>
        <taxon>Thermodesulfobacteriota</taxon>
        <taxon>Desulfuromonadia</taxon>
        <taxon>Geobacterales</taxon>
        <taxon>Geobacteraceae</taxon>
        <taxon>Geomonas</taxon>
    </lineage>
</organism>
<dbReference type="Proteomes" id="UP000556026">
    <property type="component" value="Unassembled WGS sequence"/>
</dbReference>
<evidence type="ECO:0000313" key="2">
    <source>
        <dbReference type="EMBL" id="GFO59020.1"/>
    </source>
</evidence>
<sequence length="209" mass="22753">MLVIAERKHKWQWSALWSRLESKTATNHDLAGLLARVMIPLLLPALAPFFLSSEGALSEWATQTALFWIAPLASLACCLVACRVKPLSRHLAGKLGTVVVSVLVGVLLGYASVGYFDLANALTGSYRPVYVSGPVIAKTDATSSLTPRHYLHVVYEGREVNLHVPAKVYHSFSLGQRYGQTMYPGGFGYFYRWNFGARSPEAAPAAVAG</sequence>
<keyword evidence="1" id="KW-0472">Membrane</keyword>
<accession>A0A6V8MGB2</accession>
<keyword evidence="1" id="KW-0812">Transmembrane</keyword>
<name>A0A6V8MGB2_9BACT</name>
<dbReference type="EMBL" id="BLXX01000003">
    <property type="protein sequence ID" value="GFO59020.1"/>
    <property type="molecule type" value="Genomic_DNA"/>
</dbReference>
<feature type="transmembrane region" description="Helical" evidence="1">
    <location>
        <begin position="33"/>
        <end position="53"/>
    </location>
</feature>
<gene>
    <name evidence="2" type="ORF">GMST_13450</name>
</gene>
<keyword evidence="3" id="KW-1185">Reference proteome</keyword>
<protein>
    <submittedName>
        <fullName evidence="2">Uncharacterized protein</fullName>
    </submittedName>
</protein>
<reference evidence="3" key="1">
    <citation type="submission" date="2020-06" db="EMBL/GenBank/DDBJ databases">
        <title>Draft genomic sequence of Geomonas sp. Red330.</title>
        <authorList>
            <person name="Itoh H."/>
            <person name="Zhenxing X."/>
            <person name="Ushijima N."/>
            <person name="Masuda Y."/>
            <person name="Shiratori Y."/>
            <person name="Senoo K."/>
        </authorList>
    </citation>
    <scope>NUCLEOTIDE SEQUENCE [LARGE SCALE GENOMIC DNA]</scope>
    <source>
        <strain evidence="3">Red330</strain>
    </source>
</reference>
<dbReference type="AlphaFoldDB" id="A0A6V8MGB2"/>
<dbReference type="RefSeq" id="WP_183353868.1">
    <property type="nucleotide sequence ID" value="NZ_BLXX01000003.1"/>
</dbReference>